<name>A0ABQ8XX18_9EUKA</name>
<dbReference type="CDD" id="cd00590">
    <property type="entry name" value="RRM_SF"/>
    <property type="match status" value="2"/>
</dbReference>
<comment type="caution">
    <text evidence="4">The sequence shown here is derived from an EMBL/GenBank/DDBJ whole genome shotgun (WGS) entry which is preliminary data.</text>
</comment>
<dbReference type="Gene3D" id="3.30.70.330">
    <property type="match status" value="1"/>
</dbReference>
<sequence length="559" mass="65389">MKTNTMFLSKIPQIFSYDELLTIIKQEVEVLPSIQFIMNQKDNDNNIAILKFKKKEEALRVEKKIKSTKIFNRKLNVQDYKPSKKSFTKNNSQNVKNTKTHLQRDANTKDKNFLDHERSKKKKKFVSGVKITNKIFDHAKITETADLVKEKSSKAPIKPKHQLFCNNEKKNKKANGSQQQRNKKKQKKNNKKNNKNNSKRKLSQTQIIIFNYPHNYTTDNLISFFQNFNPKNAVIIKKKKTKKYFAFVTFPSCVIRDKALHLNGLLINERPIIIKKAYEKLLSNSKKQITKNSKTPKLNSNNNSNHNNNQYENRINSLEKEIIDLKEIITNLSKNNHKVIKNKNNNLYNNISSKKIQNKSDKGNIHSENEIKDKSNEIQIIKDSENESELSLLENLNPNINDSKTTQSSKRKKEELVYNQFLIRDKEFKEKFEKELKKNNNNKNQEIDKIDGINNSISINQKINQNNNQPTSKKVDKKPNIQKDLLYYFNQTPKNKEIYMKNIQLNLKNKNKGKGKKSVSDKLITSVKCKGITLNNKDCKNHTFDTSGYCINHRNQKKN</sequence>
<evidence type="ECO:0000256" key="2">
    <source>
        <dbReference type="SAM" id="MobiDB-lite"/>
    </source>
</evidence>
<evidence type="ECO:0000313" key="5">
    <source>
        <dbReference type="Proteomes" id="UP001150062"/>
    </source>
</evidence>
<feature type="domain" description="RRM" evidence="3">
    <location>
        <begin position="4"/>
        <end position="82"/>
    </location>
</feature>
<accession>A0ABQ8XX18</accession>
<dbReference type="InterPro" id="IPR000504">
    <property type="entry name" value="RRM_dom"/>
</dbReference>
<dbReference type="SUPFAM" id="SSF54928">
    <property type="entry name" value="RNA-binding domain, RBD"/>
    <property type="match status" value="2"/>
</dbReference>
<evidence type="ECO:0000256" key="1">
    <source>
        <dbReference type="PROSITE-ProRule" id="PRU00176"/>
    </source>
</evidence>
<keyword evidence="1" id="KW-0694">RNA-binding</keyword>
<reference evidence="4" key="1">
    <citation type="submission" date="2022-08" db="EMBL/GenBank/DDBJ databases">
        <title>Novel sulfate-reducing endosymbionts in the free-living metamonad Anaeramoeba.</title>
        <authorList>
            <person name="Jerlstrom-Hultqvist J."/>
            <person name="Cepicka I."/>
            <person name="Gallot-Lavallee L."/>
            <person name="Salas-Leiva D."/>
            <person name="Curtis B.A."/>
            <person name="Zahonova K."/>
            <person name="Pipaliya S."/>
            <person name="Dacks J."/>
            <person name="Roger A.J."/>
        </authorList>
    </citation>
    <scope>NUCLEOTIDE SEQUENCE</scope>
    <source>
        <strain evidence="4">Schooner1</strain>
    </source>
</reference>
<feature type="region of interest" description="Disordered" evidence="2">
    <location>
        <begin position="83"/>
        <end position="124"/>
    </location>
</feature>
<dbReference type="Pfam" id="PF00076">
    <property type="entry name" value="RRM_1"/>
    <property type="match status" value="1"/>
</dbReference>
<keyword evidence="5" id="KW-1185">Reference proteome</keyword>
<keyword evidence="4" id="KW-0687">Ribonucleoprotein</keyword>
<feature type="compositionally biased region" description="Polar residues" evidence="2">
    <location>
        <begin position="88"/>
        <end position="97"/>
    </location>
</feature>
<dbReference type="GO" id="GO:1990904">
    <property type="term" value="C:ribonucleoprotein complex"/>
    <property type="evidence" value="ECO:0007669"/>
    <property type="project" value="UniProtKB-KW"/>
</dbReference>
<feature type="region of interest" description="Disordered" evidence="2">
    <location>
        <begin position="148"/>
        <end position="204"/>
    </location>
</feature>
<feature type="region of interest" description="Disordered" evidence="2">
    <location>
        <begin position="287"/>
        <end position="310"/>
    </location>
</feature>
<dbReference type="EMBL" id="JAOAOG010000242">
    <property type="protein sequence ID" value="KAJ6236880.1"/>
    <property type="molecule type" value="Genomic_DNA"/>
</dbReference>
<protein>
    <submittedName>
        <fullName evidence="4">Heterogeneous nuclear ribonucleoprotein</fullName>
    </submittedName>
</protein>
<dbReference type="PROSITE" id="PS50102">
    <property type="entry name" value="RRM"/>
    <property type="match status" value="2"/>
</dbReference>
<feature type="compositionally biased region" description="Basic residues" evidence="2">
    <location>
        <begin position="181"/>
        <end position="202"/>
    </location>
</feature>
<dbReference type="InterPro" id="IPR012677">
    <property type="entry name" value="Nucleotide-bd_a/b_plait_sf"/>
</dbReference>
<organism evidence="4 5">
    <name type="scientific">Anaeramoeba flamelloides</name>
    <dbReference type="NCBI Taxonomy" id="1746091"/>
    <lineage>
        <taxon>Eukaryota</taxon>
        <taxon>Metamonada</taxon>
        <taxon>Anaeramoebidae</taxon>
        <taxon>Anaeramoeba</taxon>
    </lineage>
</organism>
<evidence type="ECO:0000313" key="4">
    <source>
        <dbReference type="EMBL" id="KAJ6236880.1"/>
    </source>
</evidence>
<gene>
    <name evidence="4" type="ORF">M0813_27625</name>
</gene>
<dbReference type="Proteomes" id="UP001150062">
    <property type="component" value="Unassembled WGS sequence"/>
</dbReference>
<evidence type="ECO:0000259" key="3">
    <source>
        <dbReference type="PROSITE" id="PS50102"/>
    </source>
</evidence>
<dbReference type="SMART" id="SM00360">
    <property type="entry name" value="RRM"/>
    <property type="match status" value="2"/>
</dbReference>
<feature type="compositionally biased region" description="Low complexity" evidence="2">
    <location>
        <begin position="291"/>
        <end position="309"/>
    </location>
</feature>
<feature type="domain" description="RRM" evidence="3">
    <location>
        <begin position="205"/>
        <end position="279"/>
    </location>
</feature>
<dbReference type="InterPro" id="IPR035979">
    <property type="entry name" value="RBD_domain_sf"/>
</dbReference>
<proteinExistence type="predicted"/>
<feature type="compositionally biased region" description="Basic and acidic residues" evidence="2">
    <location>
        <begin position="102"/>
        <end position="118"/>
    </location>
</feature>